<evidence type="ECO:0000259" key="1">
    <source>
        <dbReference type="Pfam" id="PF18894"/>
    </source>
</evidence>
<dbReference type="AlphaFoldDB" id="A0A1C0A7R7"/>
<feature type="domain" description="Putative phage metallopeptidase" evidence="1">
    <location>
        <begin position="3"/>
        <end position="127"/>
    </location>
</feature>
<organism evidence="2 3">
    <name type="scientific">Orenia metallireducens</name>
    <dbReference type="NCBI Taxonomy" id="1413210"/>
    <lineage>
        <taxon>Bacteria</taxon>
        <taxon>Bacillati</taxon>
        <taxon>Bacillota</taxon>
        <taxon>Clostridia</taxon>
        <taxon>Halanaerobiales</taxon>
        <taxon>Halobacteroidaceae</taxon>
        <taxon>Orenia</taxon>
    </lineage>
</organism>
<reference evidence="2 3" key="2">
    <citation type="submission" date="2016-08" db="EMBL/GenBank/DDBJ databases">
        <title>Orenia metallireducens sp. nov. strain Z6, a Novel Metal-reducing Firmicute from the Deep Subsurface.</title>
        <authorList>
            <person name="Maxim B.I."/>
            <person name="Kenneth K."/>
            <person name="Flynn T.M."/>
            <person name="Oloughlin E.J."/>
            <person name="Locke R.A."/>
            <person name="Weber J.R."/>
            <person name="Egan S.M."/>
            <person name="Mackie R.I."/>
            <person name="Cann I.K."/>
        </authorList>
    </citation>
    <scope>NUCLEOTIDE SEQUENCE [LARGE SCALE GENOMIC DNA]</scope>
    <source>
        <strain evidence="2 3">Z6</strain>
    </source>
</reference>
<protein>
    <recommendedName>
        <fullName evidence="1">Putative phage metallopeptidase domain-containing protein</fullName>
    </recommendedName>
</protein>
<dbReference type="InterPro" id="IPR043998">
    <property type="entry name" value="Put_Metallopep"/>
</dbReference>
<dbReference type="EMBL" id="LWDV01000009">
    <property type="protein sequence ID" value="OCL26299.1"/>
    <property type="molecule type" value="Genomic_DNA"/>
</dbReference>
<proteinExistence type="predicted"/>
<reference evidence="3" key="1">
    <citation type="submission" date="2016-07" db="EMBL/GenBank/DDBJ databases">
        <authorList>
            <person name="Florea S."/>
            <person name="Webb J.S."/>
            <person name="Jaromczyk J."/>
            <person name="Schardl C.L."/>
        </authorList>
    </citation>
    <scope>NUCLEOTIDE SEQUENCE [LARGE SCALE GENOMIC DNA]</scope>
    <source>
        <strain evidence="3">Z6</strain>
    </source>
</reference>
<evidence type="ECO:0000313" key="3">
    <source>
        <dbReference type="Proteomes" id="UP000093514"/>
    </source>
</evidence>
<dbReference type="Pfam" id="PF18894">
    <property type="entry name" value="PhageMetallopep"/>
    <property type="match status" value="1"/>
</dbReference>
<name>A0A1C0A7R7_9FIRM</name>
<comment type="caution">
    <text evidence="2">The sequence shown here is derived from an EMBL/GenBank/DDBJ whole genome shotgun (WGS) entry which is preliminary data.</text>
</comment>
<evidence type="ECO:0000313" key="2">
    <source>
        <dbReference type="EMBL" id="OCL26299.1"/>
    </source>
</evidence>
<accession>A0A1C0A7R7</accession>
<dbReference type="Proteomes" id="UP000093514">
    <property type="component" value="Unassembled WGS sequence"/>
</dbReference>
<dbReference type="RefSeq" id="WP_068717982.1">
    <property type="nucleotide sequence ID" value="NZ_LWDV01000009.1"/>
</dbReference>
<keyword evidence="3" id="KW-1185">Reference proteome</keyword>
<dbReference type="OrthoDB" id="6933687at2"/>
<sequence length="154" mass="17969">MANYSEAPEVEEIAQKIIKEHRNDLANAQIYYMFRDKAAKSKGDIVQGRARKVSNIYNHVTGLDYIIEIAEDEWKQLTEKGKYALVHHELNHCGRDENDNWTTFNHDFTGFLDVLELYGFYDRDLKSLRTSLTQMKLPIDDRFEGGGLRLVNNR</sequence>
<gene>
    <name evidence="2" type="ORF">U472_09820</name>
</gene>